<evidence type="ECO:0000313" key="5">
    <source>
        <dbReference type="EMBL" id="OCT66923.1"/>
    </source>
</evidence>
<dbReference type="InterPro" id="IPR000566">
    <property type="entry name" value="Lipocln_cytosolic_FA-bd_dom"/>
</dbReference>
<feature type="signal peptide" evidence="3">
    <location>
        <begin position="1"/>
        <end position="20"/>
    </location>
</feature>
<comment type="similarity">
    <text evidence="1 2">Belongs to the calycin superfamily. Lipocalin family.</text>
</comment>
<dbReference type="PROSITE" id="PS00213">
    <property type="entry name" value="LIPOCALIN"/>
    <property type="match status" value="1"/>
</dbReference>
<evidence type="ECO:0000313" key="6">
    <source>
        <dbReference type="Proteomes" id="UP000694892"/>
    </source>
</evidence>
<dbReference type="InterPro" id="IPR002345">
    <property type="entry name" value="Lipocalin"/>
</dbReference>
<dbReference type="CDD" id="cd19419">
    <property type="entry name" value="lipocalin_L-PGDS"/>
    <property type="match status" value="1"/>
</dbReference>
<dbReference type="InterPro" id="IPR012674">
    <property type="entry name" value="Calycin"/>
</dbReference>
<reference evidence="6" key="1">
    <citation type="journal article" date="2016" name="Nature">
        <title>Genome evolution in the allotetraploid frog Xenopus laevis.</title>
        <authorList>
            <person name="Session A.M."/>
            <person name="Uno Y."/>
            <person name="Kwon T."/>
            <person name="Chapman J.A."/>
            <person name="Toyoda A."/>
            <person name="Takahashi S."/>
            <person name="Fukui A."/>
            <person name="Hikosaka A."/>
            <person name="Suzuki A."/>
            <person name="Kondo M."/>
            <person name="van Heeringen S.J."/>
            <person name="Quigley I."/>
            <person name="Heinz S."/>
            <person name="Ogino H."/>
            <person name="Ochi H."/>
            <person name="Hellsten U."/>
            <person name="Lyons J.B."/>
            <person name="Simakov O."/>
            <person name="Putnam N."/>
            <person name="Stites J."/>
            <person name="Kuroki Y."/>
            <person name="Tanaka T."/>
            <person name="Michiue T."/>
            <person name="Watanabe M."/>
            <person name="Bogdanovic O."/>
            <person name="Lister R."/>
            <person name="Georgiou G."/>
            <person name="Paranjpe S.S."/>
            <person name="van Kruijsbergen I."/>
            <person name="Shu S."/>
            <person name="Carlson J."/>
            <person name="Kinoshita T."/>
            <person name="Ohta Y."/>
            <person name="Mawaribuchi S."/>
            <person name="Jenkins J."/>
            <person name="Grimwood J."/>
            <person name="Schmutz J."/>
            <person name="Mitros T."/>
            <person name="Mozaffari S.V."/>
            <person name="Suzuki Y."/>
            <person name="Haramoto Y."/>
            <person name="Yamamoto T.S."/>
            <person name="Takagi C."/>
            <person name="Heald R."/>
            <person name="Miller K."/>
            <person name="Haudenschild C."/>
            <person name="Kitzman J."/>
            <person name="Nakayama T."/>
            <person name="Izutsu Y."/>
            <person name="Robert J."/>
            <person name="Fortriede J."/>
            <person name="Burns K."/>
            <person name="Lotay V."/>
            <person name="Karimi K."/>
            <person name="Yasuoka Y."/>
            <person name="Dichmann D.S."/>
            <person name="Flajnik M.F."/>
            <person name="Houston D.W."/>
            <person name="Shendure J."/>
            <person name="DuPasquier L."/>
            <person name="Vize P.D."/>
            <person name="Zorn A.M."/>
            <person name="Ito M."/>
            <person name="Marcotte E.M."/>
            <person name="Wallingford J.B."/>
            <person name="Ito Y."/>
            <person name="Asashima M."/>
            <person name="Ueno N."/>
            <person name="Matsuda Y."/>
            <person name="Veenstra G.J."/>
            <person name="Fujiyama A."/>
            <person name="Harland R.M."/>
            <person name="Taira M."/>
            <person name="Rokhsar D.S."/>
        </authorList>
    </citation>
    <scope>NUCLEOTIDE SEQUENCE [LARGE SCALE GENOMIC DNA]</scope>
    <source>
        <strain evidence="6">J</strain>
    </source>
</reference>
<evidence type="ECO:0000256" key="2">
    <source>
        <dbReference type="RuleBase" id="RU003695"/>
    </source>
</evidence>
<dbReference type="Pfam" id="PF00061">
    <property type="entry name" value="Lipocalin"/>
    <property type="match status" value="1"/>
</dbReference>
<dbReference type="PRINTS" id="PR01254">
    <property type="entry name" value="PGNDSYNTHASE"/>
</dbReference>
<feature type="chain" id="PRO_5037662893" description="Lipocalin/cytosolic fatty-acid binding domain-containing protein" evidence="3">
    <location>
        <begin position="21"/>
        <end position="184"/>
    </location>
</feature>
<dbReference type="InterPro" id="IPR022272">
    <property type="entry name" value="Lipocalin_CS"/>
</dbReference>
<name>A0A974C5L8_XENLA</name>
<feature type="domain" description="Lipocalin/cytosolic fatty-acid binding" evidence="4">
    <location>
        <begin position="36"/>
        <end position="178"/>
    </location>
</feature>
<dbReference type="OMA" id="WANENDM"/>
<keyword evidence="3" id="KW-0732">Signal</keyword>
<evidence type="ECO:0000256" key="1">
    <source>
        <dbReference type="ARBA" id="ARBA00006889"/>
    </source>
</evidence>
<evidence type="ECO:0000256" key="3">
    <source>
        <dbReference type="SAM" id="SignalP"/>
    </source>
</evidence>
<dbReference type="EMBL" id="CM004480">
    <property type="protein sequence ID" value="OCT66923.1"/>
    <property type="molecule type" value="Genomic_DNA"/>
</dbReference>
<evidence type="ECO:0000259" key="4">
    <source>
        <dbReference type="Pfam" id="PF00061"/>
    </source>
</evidence>
<dbReference type="PANTHER" id="PTHR11430">
    <property type="entry name" value="LIPOCALIN"/>
    <property type="match status" value="1"/>
</dbReference>
<dbReference type="GO" id="GO:0036094">
    <property type="term" value="F:small molecule binding"/>
    <property type="evidence" value="ECO:0007669"/>
    <property type="project" value="InterPro"/>
</dbReference>
<dbReference type="PRINTS" id="PR00179">
    <property type="entry name" value="LIPOCALIN"/>
</dbReference>
<proteinExistence type="inferred from homology"/>
<dbReference type="Gene3D" id="2.40.128.20">
    <property type="match status" value="1"/>
</dbReference>
<dbReference type="Proteomes" id="UP000694892">
    <property type="component" value="Chromosome 8L"/>
</dbReference>
<dbReference type="SUPFAM" id="SSF50814">
    <property type="entry name" value="Lipocalins"/>
    <property type="match status" value="1"/>
</dbReference>
<dbReference type="AlphaFoldDB" id="A0A974C5L8"/>
<organism evidence="5 6">
    <name type="scientific">Xenopus laevis</name>
    <name type="common">African clawed frog</name>
    <dbReference type="NCBI Taxonomy" id="8355"/>
    <lineage>
        <taxon>Eukaryota</taxon>
        <taxon>Metazoa</taxon>
        <taxon>Chordata</taxon>
        <taxon>Craniata</taxon>
        <taxon>Vertebrata</taxon>
        <taxon>Euteleostomi</taxon>
        <taxon>Amphibia</taxon>
        <taxon>Batrachia</taxon>
        <taxon>Anura</taxon>
        <taxon>Pipoidea</taxon>
        <taxon>Pipidae</taxon>
        <taxon>Xenopodinae</taxon>
        <taxon>Xenopus</taxon>
        <taxon>Xenopus</taxon>
    </lineage>
</organism>
<gene>
    <name evidence="5" type="ORF">XELAEV_18038205mg</name>
</gene>
<dbReference type="PANTHER" id="PTHR11430:SF32">
    <property type="entry name" value="CHLOROPLASTIC LIPOCALIN"/>
    <property type="match status" value="1"/>
</dbReference>
<protein>
    <recommendedName>
        <fullName evidence="4">Lipocalin/cytosolic fatty-acid binding domain-containing protein</fullName>
    </recommendedName>
</protein>
<sequence>MMRILLALSLGVACCSLWVGAEVQVQPDFQKEKVLGKWYGIGLASNSNWFKNKKSHMKMSTTIITPTADGNVEFTATYPKMDRCETKSMTYFKTEQLGRFRAKSPRYGSEHDMRVVETNYDEYILMYTVKTKGSETNQMVSLFGRDKDLRPELLDKFQNFAKSQGLADDNIIILPHTDQCMTEA</sequence>
<accession>A0A974C5L8</accession>